<evidence type="ECO:0000259" key="1">
    <source>
        <dbReference type="Pfam" id="PF00248"/>
    </source>
</evidence>
<dbReference type="SUPFAM" id="SSF51430">
    <property type="entry name" value="NAD(P)-linked oxidoreductase"/>
    <property type="match status" value="1"/>
</dbReference>
<organism evidence="2">
    <name type="scientific">freshwater metagenome</name>
    <dbReference type="NCBI Taxonomy" id="449393"/>
    <lineage>
        <taxon>unclassified sequences</taxon>
        <taxon>metagenomes</taxon>
        <taxon>ecological metagenomes</taxon>
    </lineage>
</organism>
<dbReference type="PANTHER" id="PTHR42686:SF1">
    <property type="entry name" value="GH17980P-RELATED"/>
    <property type="match status" value="1"/>
</dbReference>
<dbReference type="EMBL" id="CAEZUM010000019">
    <property type="protein sequence ID" value="CAB4597253.1"/>
    <property type="molecule type" value="Genomic_DNA"/>
</dbReference>
<protein>
    <submittedName>
        <fullName evidence="2">Unannotated protein</fullName>
    </submittedName>
</protein>
<dbReference type="InterPro" id="IPR023210">
    <property type="entry name" value="NADP_OxRdtase_dom"/>
</dbReference>
<proteinExistence type="predicted"/>
<dbReference type="Pfam" id="PF00248">
    <property type="entry name" value="Aldo_ket_red"/>
    <property type="match status" value="1"/>
</dbReference>
<dbReference type="InterPro" id="IPR020471">
    <property type="entry name" value="AKR"/>
</dbReference>
<gene>
    <name evidence="2" type="ORF">UFOPK1824_00436</name>
</gene>
<dbReference type="InterPro" id="IPR044477">
    <property type="entry name" value="FDH-like"/>
</dbReference>
<feature type="domain" description="NADP-dependent oxidoreductase" evidence="1">
    <location>
        <begin position="18"/>
        <end position="315"/>
    </location>
</feature>
<dbReference type="PANTHER" id="PTHR42686">
    <property type="entry name" value="GH17980P-RELATED"/>
    <property type="match status" value="1"/>
</dbReference>
<sequence>MAHNDRVQLRTGLEISQMGLGTATFGGLYTSMSQDQCDASINCALDNGITYIDTAPHYGKGVAERRLGKSLKGKERSHFEISTKIGRLLIPTEKEIDPDFKDTDTTLTRIFDFSEGGVEKSFRSSLERMELEKIDILIIHDPDDNADLAIRESFPALLKMREKGIINAIGVGMNQSATPARLIMETDIDVVLIAGRYSLLDRGALADLLPAALERGVDIIAAGVLNSGILANPVKGATFDYVPASDEMLAKVQRIKVVLDKESIPLAAAALQFPLRHPAVKCVLIGCRSTDEILNNAKNLDMELPEDIWQKIEAVL</sequence>
<dbReference type="CDD" id="cd19162">
    <property type="entry name" value="AKR_FDH"/>
    <property type="match status" value="1"/>
</dbReference>
<dbReference type="AlphaFoldDB" id="A0A6J6GCH3"/>
<dbReference type="Gene3D" id="3.20.20.100">
    <property type="entry name" value="NADP-dependent oxidoreductase domain"/>
    <property type="match status" value="1"/>
</dbReference>
<accession>A0A6J6GCH3</accession>
<name>A0A6J6GCH3_9ZZZZ</name>
<evidence type="ECO:0000313" key="2">
    <source>
        <dbReference type="EMBL" id="CAB4597253.1"/>
    </source>
</evidence>
<dbReference type="InterPro" id="IPR036812">
    <property type="entry name" value="NAD(P)_OxRdtase_dom_sf"/>
</dbReference>
<dbReference type="GO" id="GO:0016491">
    <property type="term" value="F:oxidoreductase activity"/>
    <property type="evidence" value="ECO:0007669"/>
    <property type="project" value="InterPro"/>
</dbReference>
<reference evidence="2" key="1">
    <citation type="submission" date="2020-05" db="EMBL/GenBank/DDBJ databases">
        <authorList>
            <person name="Chiriac C."/>
            <person name="Salcher M."/>
            <person name="Ghai R."/>
            <person name="Kavagutti S V."/>
        </authorList>
    </citation>
    <scope>NUCLEOTIDE SEQUENCE</scope>
</reference>
<dbReference type="GO" id="GO:0005829">
    <property type="term" value="C:cytosol"/>
    <property type="evidence" value="ECO:0007669"/>
    <property type="project" value="TreeGrafter"/>
</dbReference>